<accession>A0A7I8IXQ3</accession>
<gene>
    <name evidence="3" type="ORF">SI7747_06008748</name>
</gene>
<dbReference type="PANTHER" id="PTHR47932:SF2">
    <property type="entry name" value="OS10G0484300 PROTEIN"/>
    <property type="match status" value="1"/>
</dbReference>
<evidence type="ECO:0000313" key="4">
    <source>
        <dbReference type="Proteomes" id="UP001189122"/>
    </source>
</evidence>
<dbReference type="PROSITE" id="PS51375">
    <property type="entry name" value="PPR"/>
    <property type="match status" value="8"/>
</dbReference>
<dbReference type="InterPro" id="IPR011990">
    <property type="entry name" value="TPR-like_helical_dom_sf"/>
</dbReference>
<dbReference type="InterPro" id="IPR002885">
    <property type="entry name" value="PPR_rpt"/>
</dbReference>
<dbReference type="EMBL" id="LR743593">
    <property type="protein sequence ID" value="CAA2622724.1"/>
    <property type="molecule type" value="Genomic_DNA"/>
</dbReference>
<dbReference type="Pfam" id="PF13041">
    <property type="entry name" value="PPR_2"/>
    <property type="match status" value="2"/>
</dbReference>
<dbReference type="NCBIfam" id="TIGR00756">
    <property type="entry name" value="PPR"/>
    <property type="match status" value="8"/>
</dbReference>
<dbReference type="Proteomes" id="UP001189122">
    <property type="component" value="Unassembled WGS sequence"/>
</dbReference>
<feature type="repeat" description="PPR" evidence="2">
    <location>
        <begin position="402"/>
        <end position="432"/>
    </location>
</feature>
<protein>
    <submittedName>
        <fullName evidence="3">Uncharacterized protein</fullName>
    </submittedName>
</protein>
<dbReference type="Gene3D" id="1.25.40.10">
    <property type="entry name" value="Tetratricopeptide repeat domain"/>
    <property type="match status" value="5"/>
</dbReference>
<keyword evidence="1" id="KW-0677">Repeat</keyword>
<feature type="repeat" description="PPR" evidence="2">
    <location>
        <begin position="593"/>
        <end position="627"/>
    </location>
</feature>
<dbReference type="GO" id="GO:0003729">
    <property type="term" value="F:mRNA binding"/>
    <property type="evidence" value="ECO:0007669"/>
    <property type="project" value="TreeGrafter"/>
</dbReference>
<dbReference type="Pfam" id="PF12854">
    <property type="entry name" value="PPR_1"/>
    <property type="match status" value="3"/>
</dbReference>
<evidence type="ECO:0000256" key="2">
    <source>
        <dbReference type="PROSITE-ProRule" id="PRU00708"/>
    </source>
</evidence>
<sequence length="868" mass="95795">MQTLLKRGFSPTVQSVNRLLSSLLRAGRYRLLLHVFSQVTSNSVWTDSFADNLVVRAFLKTGRFEEPEDRIAGGKESRLSRKKGLWDALIQGVCVVGKDPEKGFGLLLKCVRSNAACPSQHTFRSLVFSFSSAGRMDRAIEVVETMISTEVGYPSTITSWGKPELGLGFFRERQKKSQGGGTGCFSLWLLASGYVNNGAVGEALGKHKLMVDRGIKPDVVNYSILADGFCKEGNVEKVIGLLGMMSANGAEPNLITYTSILQGFCKRGKLKEATSLLRKLEELGLPVDDLRKEDLEMVFKLLDEMEKKGVEMGTVTHNTVINGSLSTCFHGDIIGFSTLLCGYLREMNKPGVLEIVNRMEEAKTPMDVVGCNIIISAYFFLGMFEDALLLFRRMPEMGLAANSATFMSVINGCCKLGMVDGALEVIDEYVSTPRVINVLILFLCKKNVEKALWLLNQMAKRDVSYCVSTAIVESLKRVGRIEEAYKLVVEAKENGMAVDVVAYSIVVDGLCKEGHLEKALMLCTRMRDLVINGLCRQGCLIEALRMFDAMGPNDVTPTVVTYATLIHALATEGHLTDARKLFEKMISSGIPSNLRVYSILINGYCRFGAVEEAMELLQQLEETSMQPDPFTVSSLVNGFCVLGDMEGALGFYADYKRRGIALDFLGFLLLIEGLRAKGRLEEARSILWDMLQCQSIIDIVNKPNIEIEGGSLLGSLAFLCEQGRIDEAIVVLCEVGSFTSPIGRFIGDCRRAALKRSYKGDEDLSMGNRVENLDREDLSSPVQEFSEEDDRRTNLGLRTPKLCHSDLVSRKGDGQGLGTEDVEDLIGRSEFHDFDLYYPVIASLCSKGELQKASYALKHVMANSGKHS</sequence>
<dbReference type="EMBL" id="CACRZD030000006">
    <property type="protein sequence ID" value="CAA6662356.1"/>
    <property type="molecule type" value="Genomic_DNA"/>
</dbReference>
<dbReference type="PANTHER" id="PTHR47932">
    <property type="entry name" value="ATPASE EXPRESSION PROTEIN 3"/>
    <property type="match status" value="1"/>
</dbReference>
<feature type="repeat" description="PPR" evidence="2">
    <location>
        <begin position="628"/>
        <end position="662"/>
    </location>
</feature>
<evidence type="ECO:0000313" key="3">
    <source>
        <dbReference type="EMBL" id="CAA2622724.1"/>
    </source>
</evidence>
<name>A0A7I8IXQ3_SPIIN</name>
<dbReference type="SUPFAM" id="SSF48452">
    <property type="entry name" value="TPR-like"/>
    <property type="match status" value="1"/>
</dbReference>
<feature type="repeat" description="PPR" evidence="2">
    <location>
        <begin position="558"/>
        <end position="592"/>
    </location>
</feature>
<organism evidence="3">
    <name type="scientific">Spirodela intermedia</name>
    <name type="common">Intermediate duckweed</name>
    <dbReference type="NCBI Taxonomy" id="51605"/>
    <lineage>
        <taxon>Eukaryota</taxon>
        <taxon>Viridiplantae</taxon>
        <taxon>Streptophyta</taxon>
        <taxon>Embryophyta</taxon>
        <taxon>Tracheophyta</taxon>
        <taxon>Spermatophyta</taxon>
        <taxon>Magnoliopsida</taxon>
        <taxon>Liliopsida</taxon>
        <taxon>Araceae</taxon>
        <taxon>Lemnoideae</taxon>
        <taxon>Spirodela</taxon>
    </lineage>
</organism>
<feature type="repeat" description="PPR" evidence="2">
    <location>
        <begin position="499"/>
        <end position="529"/>
    </location>
</feature>
<proteinExistence type="predicted"/>
<keyword evidence="4" id="KW-1185">Reference proteome</keyword>
<evidence type="ECO:0000256" key="1">
    <source>
        <dbReference type="ARBA" id="ARBA00022737"/>
    </source>
</evidence>
<reference evidence="3 4" key="1">
    <citation type="submission" date="2019-12" db="EMBL/GenBank/DDBJ databases">
        <authorList>
            <person name="Scholz U."/>
            <person name="Mascher M."/>
            <person name="Fiebig A."/>
        </authorList>
    </citation>
    <scope>NUCLEOTIDE SEQUENCE</scope>
</reference>
<feature type="repeat" description="PPR" evidence="2">
    <location>
        <begin position="218"/>
        <end position="252"/>
    </location>
</feature>
<feature type="repeat" description="PPR" evidence="2">
    <location>
        <begin position="367"/>
        <end position="401"/>
    </location>
</feature>
<dbReference type="Pfam" id="PF01535">
    <property type="entry name" value="PPR"/>
    <property type="match status" value="3"/>
</dbReference>
<dbReference type="AlphaFoldDB" id="A0A7I8IXQ3"/>
<feature type="repeat" description="PPR" evidence="2">
    <location>
        <begin position="253"/>
        <end position="287"/>
    </location>
</feature>